<dbReference type="Proteomes" id="UP001196413">
    <property type="component" value="Unassembled WGS sequence"/>
</dbReference>
<feature type="repeat" description="ANK" evidence="3">
    <location>
        <begin position="111"/>
        <end position="143"/>
    </location>
</feature>
<dbReference type="SUPFAM" id="SSF48403">
    <property type="entry name" value="Ankyrin repeat"/>
    <property type="match status" value="1"/>
</dbReference>
<sequence length="242" mass="27036">MDEDEFPFEDHDLGSLNGLAWQDEDENGYDDDYSEDSNDVHLPNQKAESRDVENNPGMSVSAGQDDNQGMRDVSLNDLCDKFLEEAETGSVDGLRNMLAECPDLLSGFDEDGYMVLHRAARYNNLEALSFLLENGADPNARTRDEWTPLHLAAHWGNHRIVERLISQGVDVNARHKFSMTALHLAVCSPTVRDENVLQVIRHLLGAPGIDVSAHNVSGYTPMDLARGTSEAIYMLLKEHLDR</sequence>
<dbReference type="SMART" id="SM00248">
    <property type="entry name" value="ANK"/>
    <property type="match status" value="3"/>
</dbReference>
<dbReference type="PANTHER" id="PTHR24189:SF50">
    <property type="entry name" value="ANKYRIN REPEAT AND SOCS BOX PROTEIN 2"/>
    <property type="match status" value="1"/>
</dbReference>
<keyword evidence="6" id="KW-1185">Reference proteome</keyword>
<accession>A0AAD5N5C8</accession>
<feature type="compositionally biased region" description="Acidic residues" evidence="4">
    <location>
        <begin position="22"/>
        <end position="37"/>
    </location>
</feature>
<dbReference type="Pfam" id="PF12796">
    <property type="entry name" value="Ank_2"/>
    <property type="match status" value="1"/>
</dbReference>
<dbReference type="InterPro" id="IPR002110">
    <property type="entry name" value="Ankyrin_rpt"/>
</dbReference>
<dbReference type="AlphaFoldDB" id="A0AAD5N5C8"/>
<feature type="region of interest" description="Disordered" evidence="4">
    <location>
        <begin position="1"/>
        <end position="70"/>
    </location>
</feature>
<dbReference type="PROSITE" id="PS50088">
    <property type="entry name" value="ANK_REPEAT"/>
    <property type="match status" value="2"/>
</dbReference>
<dbReference type="InterPro" id="IPR036770">
    <property type="entry name" value="Ankyrin_rpt-contain_sf"/>
</dbReference>
<evidence type="ECO:0000256" key="1">
    <source>
        <dbReference type="ARBA" id="ARBA00022737"/>
    </source>
</evidence>
<reference evidence="5" key="1">
    <citation type="submission" date="2021-06" db="EMBL/GenBank/DDBJ databases">
        <title>Parelaphostrongylus tenuis whole genome reference sequence.</title>
        <authorList>
            <person name="Garwood T.J."/>
            <person name="Larsen P.A."/>
            <person name="Fountain-Jones N.M."/>
            <person name="Garbe J.R."/>
            <person name="Macchietto M.G."/>
            <person name="Kania S.A."/>
            <person name="Gerhold R.W."/>
            <person name="Richards J.E."/>
            <person name="Wolf T.M."/>
        </authorList>
    </citation>
    <scope>NUCLEOTIDE SEQUENCE</scope>
    <source>
        <strain evidence="5">MNPRO001-30</strain>
        <tissue evidence="5">Meninges</tissue>
    </source>
</reference>
<dbReference type="Gene3D" id="1.25.40.20">
    <property type="entry name" value="Ankyrin repeat-containing domain"/>
    <property type="match status" value="1"/>
</dbReference>
<dbReference type="InterPro" id="IPR050745">
    <property type="entry name" value="Multifunctional_regulatory"/>
</dbReference>
<name>A0AAD5N5C8_PARTN</name>
<keyword evidence="2 3" id="KW-0040">ANK repeat</keyword>
<protein>
    <submittedName>
        <fullName evidence="5">Uncharacterized protein</fullName>
    </submittedName>
</protein>
<comment type="caution">
    <text evidence="5">The sequence shown here is derived from an EMBL/GenBank/DDBJ whole genome shotgun (WGS) entry which is preliminary data.</text>
</comment>
<evidence type="ECO:0000313" key="5">
    <source>
        <dbReference type="EMBL" id="KAJ1362571.1"/>
    </source>
</evidence>
<dbReference type="EMBL" id="JAHQIW010004484">
    <property type="protein sequence ID" value="KAJ1362571.1"/>
    <property type="molecule type" value="Genomic_DNA"/>
</dbReference>
<gene>
    <name evidence="5" type="ORF">KIN20_022172</name>
</gene>
<proteinExistence type="predicted"/>
<evidence type="ECO:0000256" key="4">
    <source>
        <dbReference type="SAM" id="MobiDB-lite"/>
    </source>
</evidence>
<keyword evidence="1" id="KW-0677">Repeat</keyword>
<dbReference type="PROSITE" id="PS50297">
    <property type="entry name" value="ANK_REP_REGION"/>
    <property type="match status" value="2"/>
</dbReference>
<feature type="repeat" description="ANK" evidence="3">
    <location>
        <begin position="144"/>
        <end position="176"/>
    </location>
</feature>
<feature type="compositionally biased region" description="Polar residues" evidence="4">
    <location>
        <begin position="56"/>
        <end position="67"/>
    </location>
</feature>
<evidence type="ECO:0000256" key="3">
    <source>
        <dbReference type="PROSITE-ProRule" id="PRU00023"/>
    </source>
</evidence>
<evidence type="ECO:0000256" key="2">
    <source>
        <dbReference type="ARBA" id="ARBA00023043"/>
    </source>
</evidence>
<dbReference type="PANTHER" id="PTHR24189">
    <property type="entry name" value="MYOTROPHIN"/>
    <property type="match status" value="1"/>
</dbReference>
<organism evidence="5 6">
    <name type="scientific">Parelaphostrongylus tenuis</name>
    <name type="common">Meningeal worm</name>
    <dbReference type="NCBI Taxonomy" id="148309"/>
    <lineage>
        <taxon>Eukaryota</taxon>
        <taxon>Metazoa</taxon>
        <taxon>Ecdysozoa</taxon>
        <taxon>Nematoda</taxon>
        <taxon>Chromadorea</taxon>
        <taxon>Rhabditida</taxon>
        <taxon>Rhabditina</taxon>
        <taxon>Rhabditomorpha</taxon>
        <taxon>Strongyloidea</taxon>
        <taxon>Metastrongylidae</taxon>
        <taxon>Parelaphostrongylus</taxon>
    </lineage>
</organism>
<evidence type="ECO:0000313" key="6">
    <source>
        <dbReference type="Proteomes" id="UP001196413"/>
    </source>
</evidence>